<protein>
    <recommendedName>
        <fullName evidence="1">DUF4371 domain-containing protein</fullName>
    </recommendedName>
</protein>
<evidence type="ECO:0000313" key="3">
    <source>
        <dbReference type="Proteomes" id="UP001160148"/>
    </source>
</evidence>
<dbReference type="InterPro" id="IPR012337">
    <property type="entry name" value="RNaseH-like_sf"/>
</dbReference>
<accession>A0AAV0VMC7</accession>
<dbReference type="AlphaFoldDB" id="A0AAV0VMC7"/>
<name>A0AAV0VMC7_9HEMI</name>
<comment type="caution">
    <text evidence="2">The sequence shown here is derived from an EMBL/GenBank/DDBJ whole genome shotgun (WGS) entry which is preliminary data.</text>
</comment>
<evidence type="ECO:0000259" key="1">
    <source>
        <dbReference type="Pfam" id="PF14291"/>
    </source>
</evidence>
<dbReference type="InterPro" id="IPR025398">
    <property type="entry name" value="DUF4371"/>
</dbReference>
<keyword evidence="3" id="KW-1185">Reference proteome</keyword>
<dbReference type="PANTHER" id="PTHR45749:SF21">
    <property type="entry name" value="DUF4371 DOMAIN-CONTAINING PROTEIN"/>
    <property type="match status" value="1"/>
</dbReference>
<dbReference type="Proteomes" id="UP001160148">
    <property type="component" value="Unassembled WGS sequence"/>
</dbReference>
<evidence type="ECO:0000313" key="2">
    <source>
        <dbReference type="EMBL" id="CAI6345477.1"/>
    </source>
</evidence>
<dbReference type="Pfam" id="PF14291">
    <property type="entry name" value="DUF4371"/>
    <property type="match status" value="1"/>
</dbReference>
<feature type="domain" description="DUF4371" evidence="1">
    <location>
        <begin position="36"/>
        <end position="227"/>
    </location>
</feature>
<gene>
    <name evidence="2" type="ORF">MEUPH1_LOCUS2485</name>
</gene>
<organism evidence="2 3">
    <name type="scientific">Macrosiphum euphorbiae</name>
    <name type="common">potato aphid</name>
    <dbReference type="NCBI Taxonomy" id="13131"/>
    <lineage>
        <taxon>Eukaryota</taxon>
        <taxon>Metazoa</taxon>
        <taxon>Ecdysozoa</taxon>
        <taxon>Arthropoda</taxon>
        <taxon>Hexapoda</taxon>
        <taxon>Insecta</taxon>
        <taxon>Pterygota</taxon>
        <taxon>Neoptera</taxon>
        <taxon>Paraneoptera</taxon>
        <taxon>Hemiptera</taxon>
        <taxon>Sternorrhyncha</taxon>
        <taxon>Aphidomorpha</taxon>
        <taxon>Aphidoidea</taxon>
        <taxon>Aphididae</taxon>
        <taxon>Macrosiphini</taxon>
        <taxon>Macrosiphum</taxon>
    </lineage>
</organism>
<dbReference type="EMBL" id="CARXXK010000001">
    <property type="protein sequence ID" value="CAI6345477.1"/>
    <property type="molecule type" value="Genomic_DNA"/>
</dbReference>
<dbReference type="SUPFAM" id="SSF53098">
    <property type="entry name" value="Ribonuclease H-like"/>
    <property type="match status" value="1"/>
</dbReference>
<reference evidence="2 3" key="1">
    <citation type="submission" date="2023-01" db="EMBL/GenBank/DDBJ databases">
        <authorList>
            <person name="Whitehead M."/>
        </authorList>
    </citation>
    <scope>NUCLEOTIDE SEQUENCE [LARGE SCALE GENOMIC DNA]</scope>
</reference>
<proteinExistence type="predicted"/>
<dbReference type="PANTHER" id="PTHR45749">
    <property type="match status" value="1"/>
</dbReference>
<sequence length="298" mass="33716">MQVGIDFSDRYKNPQKEIINLMSTQRMQQITENRERLKPIIECIIFLGRQNLAFRGHRDQGKLNTNIDLLPTNEGNFRQLLKFKIASGDKILEKHLQTTSAKATYISHTTQEQLIECCKEETLSHILNNVKESCYYSVIFDETTDISHISQLSLSLRYVDKANNVHEQFIGFKNYHDYVYDKLTEDNVEPKLTGIVLGNAVVSIMKDMSLDLNNCVGIGTDGCSVMTSVTRGAGAEIQKNCPNAVYSPCSNHALNLSISKSSNVQLVRNTMGIIKEVLSFFNTSSKRSFVLKNCLKFK</sequence>